<evidence type="ECO:0000256" key="1">
    <source>
        <dbReference type="ARBA" id="ARBA00001933"/>
    </source>
</evidence>
<comment type="similarity">
    <text evidence="5">Belongs to the class-II pyridoxal-phosphate-dependent aminotransferase family. MalY/PatB cystathionine beta-lyase subfamily.</text>
</comment>
<dbReference type="GO" id="GO:0030170">
    <property type="term" value="F:pyridoxal phosphate binding"/>
    <property type="evidence" value="ECO:0007669"/>
    <property type="project" value="InterPro"/>
</dbReference>
<dbReference type="Pfam" id="PF00155">
    <property type="entry name" value="Aminotran_1_2"/>
    <property type="match status" value="1"/>
</dbReference>
<accession>A0A6L7G0N8</accession>
<evidence type="ECO:0000256" key="2">
    <source>
        <dbReference type="ARBA" id="ARBA00012224"/>
    </source>
</evidence>
<evidence type="ECO:0000313" key="7">
    <source>
        <dbReference type="EMBL" id="MXN17894.1"/>
    </source>
</evidence>
<evidence type="ECO:0000313" key="8">
    <source>
        <dbReference type="Proteomes" id="UP000477911"/>
    </source>
</evidence>
<dbReference type="Gene3D" id="3.40.640.10">
    <property type="entry name" value="Type I PLP-dependent aspartate aminotransferase-like (Major domain)"/>
    <property type="match status" value="1"/>
</dbReference>
<keyword evidence="7" id="KW-0808">Transferase</keyword>
<name>A0A6L7G0N8_9RHOB</name>
<evidence type="ECO:0000259" key="6">
    <source>
        <dbReference type="Pfam" id="PF00155"/>
    </source>
</evidence>
<dbReference type="PANTHER" id="PTHR43525:SF1">
    <property type="entry name" value="PROTEIN MALY"/>
    <property type="match status" value="1"/>
</dbReference>
<organism evidence="7 8">
    <name type="scientific">Pseudooceanicola albus</name>
    <dbReference type="NCBI Taxonomy" id="2692189"/>
    <lineage>
        <taxon>Bacteria</taxon>
        <taxon>Pseudomonadati</taxon>
        <taxon>Pseudomonadota</taxon>
        <taxon>Alphaproteobacteria</taxon>
        <taxon>Rhodobacterales</taxon>
        <taxon>Paracoccaceae</taxon>
        <taxon>Pseudooceanicola</taxon>
    </lineage>
</organism>
<reference evidence="7 8" key="1">
    <citation type="submission" date="2019-12" db="EMBL/GenBank/DDBJ databases">
        <authorList>
            <person name="Li M."/>
        </authorList>
    </citation>
    <scope>NUCLEOTIDE SEQUENCE [LARGE SCALE GENOMIC DNA]</scope>
    <source>
        <strain evidence="7 8">GBMRC 2024</strain>
    </source>
</reference>
<dbReference type="SUPFAM" id="SSF53383">
    <property type="entry name" value="PLP-dependent transferases"/>
    <property type="match status" value="1"/>
</dbReference>
<dbReference type="Proteomes" id="UP000477911">
    <property type="component" value="Unassembled WGS sequence"/>
</dbReference>
<dbReference type="InterPro" id="IPR015421">
    <property type="entry name" value="PyrdxlP-dep_Trfase_major"/>
</dbReference>
<dbReference type="GO" id="GO:0047804">
    <property type="term" value="F:cysteine-S-conjugate beta-lyase activity"/>
    <property type="evidence" value="ECO:0007669"/>
    <property type="project" value="UniProtKB-EC"/>
</dbReference>
<comment type="cofactor">
    <cofactor evidence="1">
        <name>pyridoxal 5'-phosphate</name>
        <dbReference type="ChEBI" id="CHEBI:597326"/>
    </cofactor>
</comment>
<dbReference type="RefSeq" id="WP_160893683.1">
    <property type="nucleotide sequence ID" value="NZ_WUMU01000006.1"/>
</dbReference>
<feature type="domain" description="Aminotransferase class I/classII large" evidence="6">
    <location>
        <begin position="80"/>
        <end position="391"/>
    </location>
</feature>
<dbReference type="InterPro" id="IPR004839">
    <property type="entry name" value="Aminotransferase_I/II_large"/>
</dbReference>
<evidence type="ECO:0000256" key="3">
    <source>
        <dbReference type="ARBA" id="ARBA00022898"/>
    </source>
</evidence>
<dbReference type="EMBL" id="WUMU01000006">
    <property type="protein sequence ID" value="MXN17894.1"/>
    <property type="molecule type" value="Genomic_DNA"/>
</dbReference>
<dbReference type="AlphaFoldDB" id="A0A6L7G0N8"/>
<dbReference type="PANTHER" id="PTHR43525">
    <property type="entry name" value="PROTEIN MALY"/>
    <property type="match status" value="1"/>
</dbReference>
<sequence length="400" mass="44069">MNIETRPVPPLDPAFQLSPERLLARRNAKWSQYAPDVIPAYVADMDFMVAPQIQAAIRASVDVADYGYPMRNGEKADRAVAHAFVRRMQRLYGWQPDADLTLVLSDLVQATYAGVMAFSRPGEGVIVQVPNYPPFRTAVEDTGRRLVPLEMTVQPGGGYGFDLASLEGQLEGVSVLVLCNPQNPTGRAFRREELEELLAFAEAHDLTVLSDEIHCDLIFDGARHIPFAGLPGAAARTVTFNSATKGFNIPGLRTAVMNFGTPELLARFREGFPGRVMGSPNALGIDATVAAWDEAQDWLAALVAHLQAMRDHLAARLAAELPEISMQRPEATYLAWLDCRALGLDRPAFDVFHDEARIAFSPGANFLPGAEGFVRLNFATSQPILDEILDRMVRMVRRNR</sequence>
<comment type="caution">
    <text evidence="7">The sequence shown here is derived from an EMBL/GenBank/DDBJ whole genome shotgun (WGS) entry which is preliminary data.</text>
</comment>
<dbReference type="InterPro" id="IPR015424">
    <property type="entry name" value="PyrdxlP-dep_Trfase"/>
</dbReference>
<protein>
    <recommendedName>
        <fullName evidence="2">cysteine-S-conjugate beta-lyase</fullName>
        <ecNumber evidence="2">4.4.1.13</ecNumber>
    </recommendedName>
</protein>
<dbReference type="InterPro" id="IPR015422">
    <property type="entry name" value="PyrdxlP-dep_Trfase_small"/>
</dbReference>
<keyword evidence="8" id="KW-1185">Reference proteome</keyword>
<keyword evidence="3" id="KW-0663">Pyridoxal phosphate</keyword>
<dbReference type="Gene3D" id="3.90.1150.10">
    <property type="entry name" value="Aspartate Aminotransferase, domain 1"/>
    <property type="match status" value="1"/>
</dbReference>
<keyword evidence="4" id="KW-0456">Lyase</keyword>
<gene>
    <name evidence="7" type="ORF">GR170_08610</name>
</gene>
<keyword evidence="7" id="KW-0032">Aminotransferase</keyword>
<evidence type="ECO:0000256" key="5">
    <source>
        <dbReference type="ARBA" id="ARBA00037974"/>
    </source>
</evidence>
<dbReference type="InterPro" id="IPR051798">
    <property type="entry name" value="Class-II_PLP-Dep_Aminotrans"/>
</dbReference>
<evidence type="ECO:0000256" key="4">
    <source>
        <dbReference type="ARBA" id="ARBA00023239"/>
    </source>
</evidence>
<dbReference type="GO" id="GO:0008483">
    <property type="term" value="F:transaminase activity"/>
    <property type="evidence" value="ECO:0007669"/>
    <property type="project" value="UniProtKB-KW"/>
</dbReference>
<dbReference type="EC" id="4.4.1.13" evidence="2"/>
<proteinExistence type="inferred from homology"/>
<dbReference type="CDD" id="cd00609">
    <property type="entry name" value="AAT_like"/>
    <property type="match status" value="1"/>
</dbReference>